<keyword evidence="1" id="KW-0812">Transmembrane</keyword>
<dbReference type="EMBL" id="BRYA01000460">
    <property type="protein sequence ID" value="GMI49083.1"/>
    <property type="molecule type" value="Genomic_DNA"/>
</dbReference>
<evidence type="ECO:0000313" key="3">
    <source>
        <dbReference type="Proteomes" id="UP001165065"/>
    </source>
</evidence>
<protein>
    <recommendedName>
        <fullName evidence="4">Transmembrane protein 107</fullName>
    </recommendedName>
</protein>
<organism evidence="2 3">
    <name type="scientific">Triparma columacea</name>
    <dbReference type="NCBI Taxonomy" id="722753"/>
    <lineage>
        <taxon>Eukaryota</taxon>
        <taxon>Sar</taxon>
        <taxon>Stramenopiles</taxon>
        <taxon>Ochrophyta</taxon>
        <taxon>Bolidophyceae</taxon>
        <taxon>Parmales</taxon>
        <taxon>Triparmaceae</taxon>
        <taxon>Triparma</taxon>
    </lineage>
</organism>
<dbReference type="AlphaFoldDB" id="A0A9W7GS11"/>
<keyword evidence="3" id="KW-1185">Reference proteome</keyword>
<gene>
    <name evidence="2" type="ORF">TrCOL_g3741</name>
</gene>
<sequence length="154" mass="17841">MRRTPLSVKLLLYRFFALFLSFTCTVLIYHTRELSIKASMGPRVSIAQEETDYKEREDLFIGMWAASIIGHIVQATGLMVGMNLTKSGYHTFSIASCIVGSFMLLWGSLDAWDYRYFLYIFGLFSYPAALMEVFKFLVFVIYDYDLMSKIEIRV</sequence>
<reference evidence="3" key="1">
    <citation type="journal article" date="2023" name="Commun. Biol.">
        <title>Genome analysis of Parmales, the sister group of diatoms, reveals the evolutionary specialization of diatoms from phago-mixotrophs to photoautotrophs.</title>
        <authorList>
            <person name="Ban H."/>
            <person name="Sato S."/>
            <person name="Yoshikawa S."/>
            <person name="Yamada K."/>
            <person name="Nakamura Y."/>
            <person name="Ichinomiya M."/>
            <person name="Sato N."/>
            <person name="Blanc-Mathieu R."/>
            <person name="Endo H."/>
            <person name="Kuwata A."/>
            <person name="Ogata H."/>
        </authorList>
    </citation>
    <scope>NUCLEOTIDE SEQUENCE [LARGE SCALE GENOMIC DNA]</scope>
</reference>
<feature type="transmembrane region" description="Helical" evidence="1">
    <location>
        <begin position="12"/>
        <end position="30"/>
    </location>
</feature>
<proteinExistence type="predicted"/>
<accession>A0A9W7GS11</accession>
<dbReference type="OrthoDB" id="195940at2759"/>
<keyword evidence="1" id="KW-0472">Membrane</keyword>
<dbReference type="Proteomes" id="UP001165065">
    <property type="component" value="Unassembled WGS sequence"/>
</dbReference>
<name>A0A9W7GS11_9STRA</name>
<dbReference type="Pfam" id="PF14995">
    <property type="entry name" value="TMEM107"/>
    <property type="match status" value="1"/>
</dbReference>
<evidence type="ECO:0000313" key="2">
    <source>
        <dbReference type="EMBL" id="GMI49083.1"/>
    </source>
</evidence>
<dbReference type="InterPro" id="IPR029248">
    <property type="entry name" value="TMEM107"/>
</dbReference>
<comment type="caution">
    <text evidence="2">The sequence shown here is derived from an EMBL/GenBank/DDBJ whole genome shotgun (WGS) entry which is preliminary data.</text>
</comment>
<evidence type="ECO:0000256" key="1">
    <source>
        <dbReference type="SAM" id="Phobius"/>
    </source>
</evidence>
<feature type="transmembrane region" description="Helical" evidence="1">
    <location>
        <begin position="59"/>
        <end position="80"/>
    </location>
</feature>
<keyword evidence="1" id="KW-1133">Transmembrane helix</keyword>
<feature type="transmembrane region" description="Helical" evidence="1">
    <location>
        <begin position="118"/>
        <end position="142"/>
    </location>
</feature>
<feature type="transmembrane region" description="Helical" evidence="1">
    <location>
        <begin position="87"/>
        <end position="106"/>
    </location>
</feature>
<evidence type="ECO:0008006" key="4">
    <source>
        <dbReference type="Google" id="ProtNLM"/>
    </source>
</evidence>